<protein>
    <submittedName>
        <fullName evidence="2">Uncharacterized protein</fullName>
    </submittedName>
</protein>
<feature type="compositionally biased region" description="Polar residues" evidence="1">
    <location>
        <begin position="63"/>
        <end position="73"/>
    </location>
</feature>
<dbReference type="VEuPathDB" id="FungiDB:PYU1_G002845"/>
<reference evidence="3" key="2">
    <citation type="submission" date="2010-04" db="EMBL/GenBank/DDBJ databases">
        <authorList>
            <person name="Buell R."/>
            <person name="Hamilton J."/>
            <person name="Hostetler J."/>
        </authorList>
    </citation>
    <scope>NUCLEOTIDE SEQUENCE [LARGE SCALE GENOMIC DNA]</scope>
    <source>
        <strain evidence="3">DAOM:BR144</strain>
    </source>
</reference>
<evidence type="ECO:0000256" key="1">
    <source>
        <dbReference type="SAM" id="MobiDB-lite"/>
    </source>
</evidence>
<accession>K3WD07</accession>
<reference evidence="2" key="3">
    <citation type="submission" date="2015-02" db="UniProtKB">
        <authorList>
            <consortium name="EnsemblProtists"/>
        </authorList>
    </citation>
    <scope>IDENTIFICATION</scope>
    <source>
        <strain evidence="2">DAOM BR144</strain>
    </source>
</reference>
<proteinExistence type="predicted"/>
<dbReference type="EnsemblProtists" id="PYU1_T002848">
    <property type="protein sequence ID" value="PYU1_T002848"/>
    <property type="gene ID" value="PYU1_G002845"/>
</dbReference>
<evidence type="ECO:0000313" key="2">
    <source>
        <dbReference type="EnsemblProtists" id="PYU1_T002848"/>
    </source>
</evidence>
<dbReference type="EMBL" id="GL376628">
    <property type="status" value="NOT_ANNOTATED_CDS"/>
    <property type="molecule type" value="Genomic_DNA"/>
</dbReference>
<sequence length="126" mass="13384">MVQNKQPLNYFIMTITSEVKNQFFDKSTNKVITLPRSAYPGVPIAPAPNSASNSPVSGGANGTNGTPWTGFGSSPAYSPSMVDASLSDVHLTGNLLDEILMSLFEDNGGEPIEITQEDLGALMSFQ</sequence>
<dbReference type="AlphaFoldDB" id="K3WD07"/>
<dbReference type="HOGENOM" id="CLU_1986051_0_0_1"/>
<dbReference type="InParanoid" id="K3WD07"/>
<keyword evidence="3" id="KW-1185">Reference proteome</keyword>
<evidence type="ECO:0000313" key="3">
    <source>
        <dbReference type="Proteomes" id="UP000019132"/>
    </source>
</evidence>
<dbReference type="Proteomes" id="UP000019132">
    <property type="component" value="Unassembled WGS sequence"/>
</dbReference>
<feature type="region of interest" description="Disordered" evidence="1">
    <location>
        <begin position="43"/>
        <end position="73"/>
    </location>
</feature>
<organism evidence="2 3">
    <name type="scientific">Globisporangium ultimum (strain ATCC 200006 / CBS 805.95 / DAOM BR144)</name>
    <name type="common">Pythium ultimum</name>
    <dbReference type="NCBI Taxonomy" id="431595"/>
    <lineage>
        <taxon>Eukaryota</taxon>
        <taxon>Sar</taxon>
        <taxon>Stramenopiles</taxon>
        <taxon>Oomycota</taxon>
        <taxon>Peronosporomycetes</taxon>
        <taxon>Pythiales</taxon>
        <taxon>Pythiaceae</taxon>
        <taxon>Globisporangium</taxon>
    </lineage>
</organism>
<feature type="compositionally biased region" description="Low complexity" evidence="1">
    <location>
        <begin position="47"/>
        <end position="58"/>
    </location>
</feature>
<reference evidence="3" key="1">
    <citation type="journal article" date="2010" name="Genome Biol.">
        <title>Genome sequence of the necrotrophic plant pathogen Pythium ultimum reveals original pathogenicity mechanisms and effector repertoire.</title>
        <authorList>
            <person name="Levesque C.A."/>
            <person name="Brouwer H."/>
            <person name="Cano L."/>
            <person name="Hamilton J.P."/>
            <person name="Holt C."/>
            <person name="Huitema E."/>
            <person name="Raffaele S."/>
            <person name="Robideau G.P."/>
            <person name="Thines M."/>
            <person name="Win J."/>
            <person name="Zerillo M.M."/>
            <person name="Beakes G.W."/>
            <person name="Boore J.L."/>
            <person name="Busam D."/>
            <person name="Dumas B."/>
            <person name="Ferriera S."/>
            <person name="Fuerstenberg S.I."/>
            <person name="Gachon C.M."/>
            <person name="Gaulin E."/>
            <person name="Govers F."/>
            <person name="Grenville-Briggs L."/>
            <person name="Horner N."/>
            <person name="Hostetler J."/>
            <person name="Jiang R.H."/>
            <person name="Johnson J."/>
            <person name="Krajaejun T."/>
            <person name="Lin H."/>
            <person name="Meijer H.J."/>
            <person name="Moore B."/>
            <person name="Morris P."/>
            <person name="Phuntmart V."/>
            <person name="Puiu D."/>
            <person name="Shetty J."/>
            <person name="Stajich J.E."/>
            <person name="Tripathy S."/>
            <person name="Wawra S."/>
            <person name="van West P."/>
            <person name="Whitty B.R."/>
            <person name="Coutinho P.M."/>
            <person name="Henrissat B."/>
            <person name="Martin F."/>
            <person name="Thomas P.D."/>
            <person name="Tyler B.M."/>
            <person name="De Vries R.P."/>
            <person name="Kamoun S."/>
            <person name="Yandell M."/>
            <person name="Tisserat N."/>
            <person name="Buell C.R."/>
        </authorList>
    </citation>
    <scope>NUCLEOTIDE SEQUENCE</scope>
    <source>
        <strain evidence="3">DAOM:BR144</strain>
    </source>
</reference>
<name>K3WD07_GLOUD</name>